<evidence type="ECO:0000256" key="6">
    <source>
        <dbReference type="ARBA" id="ARBA00022989"/>
    </source>
</evidence>
<keyword evidence="11" id="KW-0449">Lipoprotein</keyword>
<feature type="domain" description="ABC3 transporter permease C-terminal" evidence="9">
    <location>
        <begin position="284"/>
        <end position="409"/>
    </location>
</feature>
<dbReference type="PANTHER" id="PTHR30489">
    <property type="entry name" value="LIPOPROTEIN-RELEASING SYSTEM TRANSMEMBRANE PROTEIN LOLE"/>
    <property type="match status" value="1"/>
</dbReference>
<keyword evidence="4" id="KW-1003">Cell membrane</keyword>
<dbReference type="Pfam" id="PF02687">
    <property type="entry name" value="FtsX"/>
    <property type="match status" value="1"/>
</dbReference>
<dbReference type="KEGG" id="swd:Swoo_1813"/>
<dbReference type="NCBIfam" id="TIGR02212">
    <property type="entry name" value="lolCE"/>
    <property type="match status" value="1"/>
</dbReference>
<organism evidence="11 12">
    <name type="scientific">Shewanella woodyi (strain ATCC 51908 / MS32)</name>
    <dbReference type="NCBI Taxonomy" id="392500"/>
    <lineage>
        <taxon>Bacteria</taxon>
        <taxon>Pseudomonadati</taxon>
        <taxon>Pseudomonadota</taxon>
        <taxon>Gammaproteobacteria</taxon>
        <taxon>Alteromonadales</taxon>
        <taxon>Shewanellaceae</taxon>
        <taxon>Shewanella</taxon>
    </lineage>
</organism>
<dbReference type="GO" id="GO:0042953">
    <property type="term" value="P:lipoprotein transport"/>
    <property type="evidence" value="ECO:0007669"/>
    <property type="project" value="InterPro"/>
</dbReference>
<evidence type="ECO:0000313" key="12">
    <source>
        <dbReference type="Proteomes" id="UP000002168"/>
    </source>
</evidence>
<dbReference type="STRING" id="392500.Swoo_1813"/>
<keyword evidence="6 8" id="KW-1133">Transmembrane helix</keyword>
<dbReference type="eggNOG" id="COG4591">
    <property type="taxonomic scope" value="Bacteria"/>
</dbReference>
<dbReference type="GO" id="GO:0098797">
    <property type="term" value="C:plasma membrane protein complex"/>
    <property type="evidence" value="ECO:0007669"/>
    <property type="project" value="TreeGrafter"/>
</dbReference>
<feature type="transmembrane region" description="Helical" evidence="8">
    <location>
        <begin position="284"/>
        <end position="306"/>
    </location>
</feature>
<dbReference type="InterPro" id="IPR011925">
    <property type="entry name" value="LolCE_TM"/>
</dbReference>
<dbReference type="AlphaFoldDB" id="B1KNM0"/>
<dbReference type="InterPro" id="IPR051447">
    <property type="entry name" value="Lipoprotein-release_system"/>
</dbReference>
<keyword evidence="5 8" id="KW-0812">Transmembrane</keyword>
<keyword evidence="3" id="KW-0813">Transport</keyword>
<dbReference type="GO" id="GO:0044874">
    <property type="term" value="P:lipoprotein localization to outer membrane"/>
    <property type="evidence" value="ECO:0007669"/>
    <property type="project" value="TreeGrafter"/>
</dbReference>
<dbReference type="PANTHER" id="PTHR30489:SF8">
    <property type="entry name" value="LIPOPROTEIN-RELEASING SYSTEM TRANSMEMBRANE PROTEIN LOLC"/>
    <property type="match status" value="1"/>
</dbReference>
<dbReference type="EMBL" id="CP000961">
    <property type="protein sequence ID" value="ACA86097.1"/>
    <property type="molecule type" value="Genomic_DNA"/>
</dbReference>
<proteinExistence type="inferred from homology"/>
<feature type="transmembrane region" description="Helical" evidence="8">
    <location>
        <begin position="326"/>
        <end position="351"/>
    </location>
</feature>
<evidence type="ECO:0000259" key="9">
    <source>
        <dbReference type="Pfam" id="PF02687"/>
    </source>
</evidence>
<evidence type="ECO:0000256" key="4">
    <source>
        <dbReference type="ARBA" id="ARBA00022475"/>
    </source>
</evidence>
<evidence type="ECO:0000256" key="7">
    <source>
        <dbReference type="ARBA" id="ARBA00023136"/>
    </source>
</evidence>
<accession>B1KNM0</accession>
<comment type="subcellular location">
    <subcellularLocation>
        <location evidence="1">Cell membrane</location>
        <topology evidence="1">Multi-pass membrane protein</topology>
    </subcellularLocation>
</comment>
<dbReference type="Proteomes" id="UP000002168">
    <property type="component" value="Chromosome"/>
</dbReference>
<evidence type="ECO:0000259" key="10">
    <source>
        <dbReference type="Pfam" id="PF12704"/>
    </source>
</evidence>
<evidence type="ECO:0000256" key="8">
    <source>
        <dbReference type="SAM" id="Phobius"/>
    </source>
</evidence>
<protein>
    <submittedName>
        <fullName evidence="11">Lipoprotein releasing system, transmembrane protein, LolC/E family</fullName>
    </submittedName>
</protein>
<evidence type="ECO:0000256" key="2">
    <source>
        <dbReference type="ARBA" id="ARBA00005236"/>
    </source>
</evidence>
<comment type="similarity">
    <text evidence="2">Belongs to the ABC-4 integral membrane protein family. LolC/E subfamily.</text>
</comment>
<dbReference type="InterPro" id="IPR003838">
    <property type="entry name" value="ABC3_permease_C"/>
</dbReference>
<feature type="transmembrane region" description="Helical" evidence="8">
    <location>
        <begin position="27"/>
        <end position="54"/>
    </location>
</feature>
<reference evidence="11 12" key="1">
    <citation type="submission" date="2008-02" db="EMBL/GenBank/DDBJ databases">
        <title>Complete sequence of Shewanella woodyi ATCC 51908.</title>
        <authorList>
            <consortium name="US DOE Joint Genome Institute"/>
            <person name="Copeland A."/>
            <person name="Lucas S."/>
            <person name="Lapidus A."/>
            <person name="Glavina del Rio T."/>
            <person name="Dalin E."/>
            <person name="Tice H."/>
            <person name="Bruce D."/>
            <person name="Goodwin L."/>
            <person name="Pitluck S."/>
            <person name="Sims D."/>
            <person name="Brettin T."/>
            <person name="Detter J.C."/>
            <person name="Han C."/>
            <person name="Kuske C.R."/>
            <person name="Schmutz J."/>
            <person name="Larimer F."/>
            <person name="Land M."/>
            <person name="Hauser L."/>
            <person name="Kyrpides N."/>
            <person name="Lykidis A."/>
            <person name="Zhao J.-S."/>
            <person name="Richardson P."/>
        </authorList>
    </citation>
    <scope>NUCLEOTIDE SEQUENCE [LARGE SCALE GENOMIC DNA]</scope>
    <source>
        <strain evidence="12">ATCC 51908 / MS32</strain>
    </source>
</reference>
<dbReference type="Pfam" id="PF12704">
    <property type="entry name" value="MacB_PCD"/>
    <property type="match status" value="1"/>
</dbReference>
<evidence type="ECO:0000256" key="5">
    <source>
        <dbReference type="ARBA" id="ARBA00022692"/>
    </source>
</evidence>
<name>B1KNM0_SHEWM</name>
<feature type="transmembrane region" description="Helical" evidence="8">
    <location>
        <begin position="383"/>
        <end position="402"/>
    </location>
</feature>
<dbReference type="HOGENOM" id="CLU_000604_8_1_6"/>
<evidence type="ECO:0000256" key="3">
    <source>
        <dbReference type="ARBA" id="ARBA00022448"/>
    </source>
</evidence>
<dbReference type="InterPro" id="IPR025857">
    <property type="entry name" value="MacB_PCD"/>
</dbReference>
<sequence>MSRWATMNFALSAHIGFRYWRARKANAFASFITFFAVSGILLGVAALIIVSSVMNGLEGQLKQRILGAVPQLTVNSEQALTHWHANVAELKTLPGVLAATPSIATQAMVQSPSNISAIQVYGIYPEYEKVLEGKMQGVLNAHFSQLIPGKYRIILGSELARRLDVSIGEKVRVLSAEGVVYSPFGPVPSQRKFVVAGIFEMGSQVDASLAYVHYEDAQRLMRQPPGEIKHLRLYLADPFNAESLSSEVTNLFKRQGIEVTTSDWRDTYGHLFSAVKMEKNMMSLMLSLIIAVAAFNIVSALVMMVVDKTTDVAVLKTQGLSTANVMGIFIFQGSLNAIIGLVLGLIIGVGLTLNLNTMMNSVGISILGAGQSLPVQIEWSQMSWIVIGTLVITFCATLYPAFRAAKVQPATALRYE</sequence>
<evidence type="ECO:0000256" key="1">
    <source>
        <dbReference type="ARBA" id="ARBA00004651"/>
    </source>
</evidence>
<keyword evidence="12" id="KW-1185">Reference proteome</keyword>
<keyword evidence="7 8" id="KW-0472">Membrane</keyword>
<evidence type="ECO:0000313" key="11">
    <source>
        <dbReference type="EMBL" id="ACA86097.1"/>
    </source>
</evidence>
<feature type="domain" description="MacB-like periplasmic core" evidence="10">
    <location>
        <begin position="33"/>
        <end position="250"/>
    </location>
</feature>
<gene>
    <name evidence="11" type="ordered locus">Swoo_1813</name>
</gene>